<gene>
    <name evidence="1" type="ORF">SAMN05421507_119121</name>
</gene>
<protein>
    <submittedName>
        <fullName evidence="1">Uncharacterized protein</fullName>
    </submittedName>
</protein>
<dbReference type="EMBL" id="FNIX01000019">
    <property type="protein sequence ID" value="SDP90166.1"/>
    <property type="molecule type" value="Genomic_DNA"/>
</dbReference>
<reference evidence="2" key="1">
    <citation type="submission" date="2016-10" db="EMBL/GenBank/DDBJ databases">
        <authorList>
            <person name="Varghese N."/>
            <person name="Submissions S."/>
        </authorList>
    </citation>
    <scope>NUCLEOTIDE SEQUENCE [LARGE SCALE GENOMIC DNA]</scope>
    <source>
        <strain evidence="2">CGMCC 4.6609</strain>
    </source>
</reference>
<dbReference type="Proteomes" id="UP000199691">
    <property type="component" value="Unassembled WGS sequence"/>
</dbReference>
<evidence type="ECO:0000313" key="1">
    <source>
        <dbReference type="EMBL" id="SDP90166.1"/>
    </source>
</evidence>
<organism evidence="1 2">
    <name type="scientific">Lentzea jiangxiensis</name>
    <dbReference type="NCBI Taxonomy" id="641025"/>
    <lineage>
        <taxon>Bacteria</taxon>
        <taxon>Bacillati</taxon>
        <taxon>Actinomycetota</taxon>
        <taxon>Actinomycetes</taxon>
        <taxon>Pseudonocardiales</taxon>
        <taxon>Pseudonocardiaceae</taxon>
        <taxon>Lentzea</taxon>
    </lineage>
</organism>
<proteinExistence type="predicted"/>
<name>A0A1H0WIR4_9PSEU</name>
<accession>A0A1H0WIR4</accession>
<keyword evidence="2" id="KW-1185">Reference proteome</keyword>
<dbReference type="AlphaFoldDB" id="A0A1H0WIR4"/>
<evidence type="ECO:0000313" key="2">
    <source>
        <dbReference type="Proteomes" id="UP000199691"/>
    </source>
</evidence>
<sequence length="175" mass="19886">MQWSVRSQTSVLADIDAMLDTEPCPMDGVAGWVTGFQDFATFLRDNPTGPEIRRQRTHLRFIADLGKKLAEAAWLTGITRPEDLSDWLTNRSEADIRELVALGLFREVLHEKLSDPNLRWTENDLTDMIYLTAAAGYCDHIVGERTHMSHIANSARRLGRTISLHRMLPSLVERL</sequence>